<dbReference type="EMBL" id="BOOP01000043">
    <property type="protein sequence ID" value="GII42435.1"/>
    <property type="molecule type" value="Genomic_DNA"/>
</dbReference>
<protein>
    <recommendedName>
        <fullName evidence="4">Secreted protein</fullName>
    </recommendedName>
</protein>
<feature type="chain" id="PRO_5035236312" description="Secreted protein" evidence="1">
    <location>
        <begin position="37"/>
        <end position="146"/>
    </location>
</feature>
<accession>A0A8J3UPM7</accession>
<evidence type="ECO:0000256" key="1">
    <source>
        <dbReference type="SAM" id="SignalP"/>
    </source>
</evidence>
<name>A0A8J3UPM7_9ACTN</name>
<dbReference type="Proteomes" id="UP000622547">
    <property type="component" value="Unassembled WGS sequence"/>
</dbReference>
<reference evidence="2 3" key="1">
    <citation type="submission" date="2021-01" db="EMBL/GenBank/DDBJ databases">
        <title>Whole genome shotgun sequence of Planotetraspora phitsanulokensis NBRC 104273.</title>
        <authorList>
            <person name="Komaki H."/>
            <person name="Tamura T."/>
        </authorList>
    </citation>
    <scope>NUCLEOTIDE SEQUENCE [LARGE SCALE GENOMIC DNA]</scope>
    <source>
        <strain evidence="2 3">NBRC 104273</strain>
    </source>
</reference>
<keyword evidence="1" id="KW-0732">Signal</keyword>
<evidence type="ECO:0008006" key="4">
    <source>
        <dbReference type="Google" id="ProtNLM"/>
    </source>
</evidence>
<proteinExistence type="predicted"/>
<feature type="signal peptide" evidence="1">
    <location>
        <begin position="1"/>
        <end position="36"/>
    </location>
</feature>
<keyword evidence="3" id="KW-1185">Reference proteome</keyword>
<dbReference type="AlphaFoldDB" id="A0A8J3UPM7"/>
<evidence type="ECO:0000313" key="2">
    <source>
        <dbReference type="EMBL" id="GII42435.1"/>
    </source>
</evidence>
<organism evidence="2 3">
    <name type="scientific">Planotetraspora phitsanulokensis</name>
    <dbReference type="NCBI Taxonomy" id="575192"/>
    <lineage>
        <taxon>Bacteria</taxon>
        <taxon>Bacillati</taxon>
        <taxon>Actinomycetota</taxon>
        <taxon>Actinomycetes</taxon>
        <taxon>Streptosporangiales</taxon>
        <taxon>Streptosporangiaceae</taxon>
        <taxon>Planotetraspora</taxon>
    </lineage>
</organism>
<evidence type="ECO:0000313" key="3">
    <source>
        <dbReference type="Proteomes" id="UP000622547"/>
    </source>
</evidence>
<sequence>MARKAALLKAGRFAKGAIVALLCAPAVAGISGTAHAESAPGCAGTTQIGSTAYITSGGTTFASVKQFVGCGKNWAYLYVWEGYRSTHSTWDACVAVGTTGDHALNGTQCRTHTTEIWSLPTNTVSVCTQAVGWIPDGASAKTSERC</sequence>
<comment type="caution">
    <text evidence="2">The sequence shown here is derived from an EMBL/GenBank/DDBJ whole genome shotgun (WGS) entry which is preliminary data.</text>
</comment>
<gene>
    <name evidence="2" type="ORF">Pph01_74380</name>
</gene>